<feature type="transmembrane region" description="Helical" evidence="14">
    <location>
        <begin position="385"/>
        <end position="406"/>
    </location>
</feature>
<keyword evidence="6" id="KW-0769">Symport</keyword>
<dbReference type="Proteomes" id="UP000184513">
    <property type="component" value="Unassembled WGS sequence"/>
</dbReference>
<feature type="transmembrane region" description="Helical" evidence="14">
    <location>
        <begin position="6"/>
        <end position="24"/>
    </location>
</feature>
<dbReference type="Gene3D" id="1.20.1730.10">
    <property type="entry name" value="Sodium/glucose cotransporter"/>
    <property type="match status" value="1"/>
</dbReference>
<feature type="transmembrane region" description="Helical" evidence="14">
    <location>
        <begin position="119"/>
        <end position="138"/>
    </location>
</feature>
<dbReference type="EMBL" id="FRCY01000020">
    <property type="protein sequence ID" value="SHN32365.1"/>
    <property type="molecule type" value="Genomic_DNA"/>
</dbReference>
<dbReference type="Pfam" id="PF00474">
    <property type="entry name" value="SSF"/>
    <property type="match status" value="1"/>
</dbReference>
<keyword evidence="7 14" id="KW-1133">Transmembrane helix</keyword>
<evidence type="ECO:0000256" key="1">
    <source>
        <dbReference type="ARBA" id="ARBA00004651"/>
    </source>
</evidence>
<feature type="transmembrane region" description="Helical" evidence="14">
    <location>
        <begin position="71"/>
        <end position="93"/>
    </location>
</feature>
<dbReference type="InterPro" id="IPR001734">
    <property type="entry name" value="Na/solute_symporter"/>
</dbReference>
<evidence type="ECO:0000256" key="10">
    <source>
        <dbReference type="ARBA" id="ARBA00023136"/>
    </source>
</evidence>
<evidence type="ECO:0000256" key="4">
    <source>
        <dbReference type="ARBA" id="ARBA00022475"/>
    </source>
</evidence>
<dbReference type="PROSITE" id="PS50283">
    <property type="entry name" value="NA_SOLUT_SYMP_3"/>
    <property type="match status" value="1"/>
</dbReference>
<feature type="transmembrane region" description="Helical" evidence="14">
    <location>
        <begin position="158"/>
        <end position="177"/>
    </location>
</feature>
<feature type="transmembrane region" description="Helical" evidence="14">
    <location>
        <begin position="317"/>
        <end position="341"/>
    </location>
</feature>
<feature type="transmembrane region" description="Helical" evidence="14">
    <location>
        <begin position="189"/>
        <end position="213"/>
    </location>
</feature>
<evidence type="ECO:0000313" key="16">
    <source>
        <dbReference type="Proteomes" id="UP000184513"/>
    </source>
</evidence>
<evidence type="ECO:0000256" key="8">
    <source>
        <dbReference type="ARBA" id="ARBA00023053"/>
    </source>
</evidence>
<feature type="transmembrane region" description="Helical" evidence="14">
    <location>
        <begin position="439"/>
        <end position="459"/>
    </location>
</feature>
<keyword evidence="4" id="KW-1003">Cell membrane</keyword>
<evidence type="ECO:0000256" key="7">
    <source>
        <dbReference type="ARBA" id="ARBA00022989"/>
    </source>
</evidence>
<organism evidence="15 16">
    <name type="scientific">Cyclobacterium lianum</name>
    <dbReference type="NCBI Taxonomy" id="388280"/>
    <lineage>
        <taxon>Bacteria</taxon>
        <taxon>Pseudomonadati</taxon>
        <taxon>Bacteroidota</taxon>
        <taxon>Cytophagia</taxon>
        <taxon>Cytophagales</taxon>
        <taxon>Cyclobacteriaceae</taxon>
        <taxon>Cyclobacterium</taxon>
    </lineage>
</organism>
<feature type="transmembrane region" description="Helical" evidence="14">
    <location>
        <begin position="233"/>
        <end position="251"/>
    </location>
</feature>
<evidence type="ECO:0000256" key="9">
    <source>
        <dbReference type="ARBA" id="ARBA00023065"/>
    </source>
</evidence>
<dbReference type="AlphaFoldDB" id="A0A1M7QMG3"/>
<dbReference type="OrthoDB" id="9814523at2"/>
<dbReference type="InterPro" id="IPR038377">
    <property type="entry name" value="Na/Glc_symporter_sf"/>
</dbReference>
<comment type="similarity">
    <text evidence="2 13">Belongs to the sodium:solute symporter (SSF) (TC 2.A.21) family.</text>
</comment>
<keyword evidence="16" id="KW-1185">Reference proteome</keyword>
<dbReference type="STRING" id="388280.SAMN04488057_12034"/>
<dbReference type="GO" id="GO:0006814">
    <property type="term" value="P:sodium ion transport"/>
    <property type="evidence" value="ECO:0007669"/>
    <property type="project" value="UniProtKB-KW"/>
</dbReference>
<feature type="transmembrane region" description="Helical" evidence="14">
    <location>
        <begin position="362"/>
        <end position="379"/>
    </location>
</feature>
<reference evidence="15 16" key="1">
    <citation type="submission" date="2016-11" db="EMBL/GenBank/DDBJ databases">
        <authorList>
            <person name="Jaros S."/>
            <person name="Januszkiewicz K."/>
            <person name="Wedrychowicz H."/>
        </authorList>
    </citation>
    <scope>NUCLEOTIDE SEQUENCE [LARGE SCALE GENOMIC DNA]</scope>
    <source>
        <strain evidence="15 16">CGMCC 1.6102</strain>
    </source>
</reference>
<dbReference type="RefSeq" id="WP_073097760.1">
    <property type="nucleotide sequence ID" value="NZ_FRCY01000020.1"/>
</dbReference>
<evidence type="ECO:0000256" key="12">
    <source>
        <dbReference type="ARBA" id="ARBA00033708"/>
    </source>
</evidence>
<dbReference type="GO" id="GO:0005886">
    <property type="term" value="C:plasma membrane"/>
    <property type="evidence" value="ECO:0007669"/>
    <property type="project" value="UniProtKB-SubCell"/>
</dbReference>
<evidence type="ECO:0000256" key="13">
    <source>
        <dbReference type="RuleBase" id="RU362091"/>
    </source>
</evidence>
<evidence type="ECO:0000256" key="11">
    <source>
        <dbReference type="ARBA" id="ARBA00023201"/>
    </source>
</evidence>
<proteinExistence type="inferred from homology"/>
<feature type="transmembrane region" description="Helical" evidence="14">
    <location>
        <begin position="36"/>
        <end position="59"/>
    </location>
</feature>
<evidence type="ECO:0000256" key="14">
    <source>
        <dbReference type="SAM" id="Phobius"/>
    </source>
</evidence>
<dbReference type="GO" id="GO:0015293">
    <property type="term" value="F:symporter activity"/>
    <property type="evidence" value="ECO:0007669"/>
    <property type="project" value="UniProtKB-KW"/>
</dbReference>
<keyword evidence="3" id="KW-0813">Transport</keyword>
<dbReference type="PANTHER" id="PTHR48086:SF3">
    <property type="entry name" value="SODIUM_PROLINE SYMPORTER"/>
    <property type="match status" value="1"/>
</dbReference>
<evidence type="ECO:0000256" key="2">
    <source>
        <dbReference type="ARBA" id="ARBA00006434"/>
    </source>
</evidence>
<keyword evidence="10 14" id="KW-0472">Membrane</keyword>
<gene>
    <name evidence="15" type="ORF">SAMN04488057_12034</name>
</gene>
<keyword evidence="8" id="KW-0915">Sodium</keyword>
<evidence type="ECO:0000313" key="15">
    <source>
        <dbReference type="EMBL" id="SHN32365.1"/>
    </source>
</evidence>
<keyword evidence="11" id="KW-0739">Sodium transport</keyword>
<feature type="transmembrane region" description="Helical" evidence="14">
    <location>
        <begin position="272"/>
        <end position="297"/>
    </location>
</feature>
<feature type="transmembrane region" description="Helical" evidence="14">
    <location>
        <begin position="413"/>
        <end position="433"/>
    </location>
</feature>
<evidence type="ECO:0000256" key="5">
    <source>
        <dbReference type="ARBA" id="ARBA00022692"/>
    </source>
</evidence>
<name>A0A1M7QMG3_9BACT</name>
<sequence length="475" mass="51812">MIFWVWVFGLIYAGLLVFASLKSYKKNRSSEEFMMAGSNIGLTLGVLTFAAALFSTFTFLGMPDFFRINGVAAWIFLAVSDGAMVFLLLWFGYHIRMKVKGMEFRGVAGLISRCYENRLAGYVFFLSSFLFLIPYVGIQIQGIAIFMDAAFPGSLPAWGWSAGIVLIMLIYSEIGGLKAIIFSDAIQGLLLLAVIWIIGWACLSHFGGIGAMFDKIGNVQEDLLSSPGPQGLLTPQFLFASLIAILMIPVTQPQFTTRIVVMKSMKTMQLMAVSLGAFAILVILPTIFIGMYGADLYSEYGRDEFFANAFLYDQPNAVAALAIIGLIAAGLSTTNAQIFALGSELRGLLRGNENSIMTKTKIGIFVFSLIAFFFSIIVIDQLVLLARVSFAGTGIMGPMIILGILSNRKVSSAIIYLSLAGLLIFLLSLGGFIPDMYFGIRLDLILFISLGIAAVISHLTGTKPRLIRPETDEKN</sequence>
<accession>A0A1M7QMG3</accession>
<evidence type="ECO:0000256" key="6">
    <source>
        <dbReference type="ARBA" id="ARBA00022847"/>
    </source>
</evidence>
<comment type="catalytic activity">
    <reaction evidence="12">
        <text>L-proline(in) + Na(+)(in) = L-proline(out) + Na(+)(out)</text>
        <dbReference type="Rhea" id="RHEA:28967"/>
        <dbReference type="ChEBI" id="CHEBI:29101"/>
        <dbReference type="ChEBI" id="CHEBI:60039"/>
    </reaction>
</comment>
<dbReference type="InterPro" id="IPR050277">
    <property type="entry name" value="Sodium:Solute_Symporter"/>
</dbReference>
<keyword evidence="5 14" id="KW-0812">Transmembrane</keyword>
<keyword evidence="9" id="KW-0406">Ion transport</keyword>
<dbReference type="PANTHER" id="PTHR48086">
    <property type="entry name" value="SODIUM/PROLINE SYMPORTER-RELATED"/>
    <property type="match status" value="1"/>
</dbReference>
<evidence type="ECO:0000256" key="3">
    <source>
        <dbReference type="ARBA" id="ARBA00022448"/>
    </source>
</evidence>
<protein>
    <submittedName>
        <fullName evidence="15">Solute:Na+ symporter, SSS family</fullName>
    </submittedName>
</protein>
<comment type="subcellular location">
    <subcellularLocation>
        <location evidence="1">Cell membrane</location>
        <topology evidence="1">Multi-pass membrane protein</topology>
    </subcellularLocation>
</comment>